<feature type="domain" description="Zn(2)-C6 fungal-type" evidence="8">
    <location>
        <begin position="24"/>
        <end position="56"/>
    </location>
</feature>
<dbReference type="Gene3D" id="4.10.240.10">
    <property type="entry name" value="Zn(2)-C6 fungal-type DNA-binding domain"/>
    <property type="match status" value="1"/>
</dbReference>
<dbReference type="SUPFAM" id="SSF57701">
    <property type="entry name" value="Zn2/Cys6 DNA-binding domain"/>
    <property type="match status" value="1"/>
</dbReference>
<dbReference type="CDD" id="cd00067">
    <property type="entry name" value="GAL4"/>
    <property type="match status" value="1"/>
</dbReference>
<accession>A0A8H3P8W2</accession>
<evidence type="ECO:0000313" key="10">
    <source>
        <dbReference type="Proteomes" id="UP000465221"/>
    </source>
</evidence>
<sequence>MSDSSMTPDESSDAATPQIPMVKTCQNCARGKIRCVRSADSGSCQRCRRLGKECVFREARSKTYGSRRDKRIDILEEKVDQLLARSEAATSKRRFDQNQPYSSPSRSPASESQCANKDVVDQGILSMEAANALIDAYKATMMPNLPFVILPSDLSTEEIRRTRPVVFLTVLTAALYDNMPLQRVLEEQVKSTISDRMVFKGEISFDLLQGLLIHIAWSQYHSRPRRFSQYLHLATSIIIDRRLDRAPGMRLWQARVGIAENGTNPVCWGRDEQRAVIGCYYFSSSISRILQKLSTFPHTPYIEDCCQSLAASSICPSDLQLLHIVHLQQLLESIDHLSPQNASELHSTDAVLEPHFRKMKAELDHFRADSLTAFAHNQFLVMQFHTAELYLCQITLFDRKTPNDSMVWSSLHVEALSMGLVAARQFFQFYLALPLRSETVFNNTQWVQAGFCLTLAAKLSVAASDSSIDQQVAKLRDSLDMSLILQKVILRVQALVSPLVDARGERDVFYHYHNRLKRLQWWYETQMTQIPVQRQRHASPTTMAYDPILTARPSPVLTEDLQAQWPRLLPDSTIDDLFNEWNPNMGIYFGFE</sequence>
<reference evidence="9 10" key="1">
    <citation type="submission" date="2020-01" db="EMBL/GenBank/DDBJ databases">
        <title>Draft genome sequence of Aspergillus udagawae IFM 46972.</title>
        <authorList>
            <person name="Takahashi H."/>
            <person name="Yaguchi T."/>
        </authorList>
    </citation>
    <scope>NUCLEOTIDE SEQUENCE [LARGE SCALE GENOMIC DNA]</scope>
    <source>
        <strain evidence="9 10">IFM 46972</strain>
    </source>
</reference>
<keyword evidence="6" id="KW-0539">Nucleus</keyword>
<dbReference type="GO" id="GO:0000981">
    <property type="term" value="F:DNA-binding transcription factor activity, RNA polymerase II-specific"/>
    <property type="evidence" value="ECO:0007669"/>
    <property type="project" value="InterPro"/>
</dbReference>
<evidence type="ECO:0000256" key="7">
    <source>
        <dbReference type="SAM" id="MobiDB-lite"/>
    </source>
</evidence>
<protein>
    <recommendedName>
        <fullName evidence="8">Zn(2)-C6 fungal-type domain-containing protein</fullName>
    </recommendedName>
</protein>
<comment type="subcellular location">
    <subcellularLocation>
        <location evidence="1">Nucleus</location>
    </subcellularLocation>
</comment>
<organism evidence="9 10">
    <name type="scientific">Aspergillus udagawae</name>
    <dbReference type="NCBI Taxonomy" id="91492"/>
    <lineage>
        <taxon>Eukaryota</taxon>
        <taxon>Fungi</taxon>
        <taxon>Dikarya</taxon>
        <taxon>Ascomycota</taxon>
        <taxon>Pezizomycotina</taxon>
        <taxon>Eurotiomycetes</taxon>
        <taxon>Eurotiomycetidae</taxon>
        <taxon>Eurotiales</taxon>
        <taxon>Aspergillaceae</taxon>
        <taxon>Aspergillus</taxon>
        <taxon>Aspergillus subgen. Fumigati</taxon>
    </lineage>
</organism>
<keyword evidence="5" id="KW-0804">Transcription</keyword>
<dbReference type="GO" id="GO:0000976">
    <property type="term" value="F:transcription cis-regulatory region binding"/>
    <property type="evidence" value="ECO:0007669"/>
    <property type="project" value="TreeGrafter"/>
</dbReference>
<feature type="region of interest" description="Disordered" evidence="7">
    <location>
        <begin position="88"/>
        <end position="114"/>
    </location>
</feature>
<name>A0A8H3P8W2_9EURO</name>
<comment type="caution">
    <text evidence="9">The sequence shown here is derived from an EMBL/GenBank/DDBJ whole genome shotgun (WGS) entry which is preliminary data.</text>
</comment>
<proteinExistence type="predicted"/>
<dbReference type="InterPro" id="IPR001138">
    <property type="entry name" value="Zn2Cys6_DnaBD"/>
</dbReference>
<dbReference type="PANTHER" id="PTHR31845">
    <property type="entry name" value="FINGER DOMAIN PROTEIN, PUTATIVE-RELATED"/>
    <property type="match status" value="1"/>
</dbReference>
<dbReference type="PROSITE" id="PS00463">
    <property type="entry name" value="ZN2_CY6_FUNGAL_1"/>
    <property type="match status" value="1"/>
</dbReference>
<dbReference type="PROSITE" id="PS50048">
    <property type="entry name" value="ZN2_CY6_FUNGAL_2"/>
    <property type="match status" value="1"/>
</dbReference>
<dbReference type="GO" id="GO:0005634">
    <property type="term" value="C:nucleus"/>
    <property type="evidence" value="ECO:0007669"/>
    <property type="project" value="UniProtKB-SubCell"/>
</dbReference>
<evidence type="ECO:0000256" key="1">
    <source>
        <dbReference type="ARBA" id="ARBA00004123"/>
    </source>
</evidence>
<dbReference type="CDD" id="cd12148">
    <property type="entry name" value="fungal_TF_MHR"/>
    <property type="match status" value="1"/>
</dbReference>
<keyword evidence="2" id="KW-0862">Zinc</keyword>
<dbReference type="EMBL" id="BLKC01000055">
    <property type="protein sequence ID" value="GFF43738.1"/>
    <property type="molecule type" value="Genomic_DNA"/>
</dbReference>
<evidence type="ECO:0000313" key="9">
    <source>
        <dbReference type="EMBL" id="GFF43738.1"/>
    </source>
</evidence>
<dbReference type="PANTHER" id="PTHR31845:SF37">
    <property type="entry name" value="TRANSCRIPTION FACTOR DOMAIN-CONTAINING PROTEIN"/>
    <property type="match status" value="1"/>
</dbReference>
<evidence type="ECO:0000256" key="3">
    <source>
        <dbReference type="ARBA" id="ARBA00023015"/>
    </source>
</evidence>
<evidence type="ECO:0000256" key="2">
    <source>
        <dbReference type="ARBA" id="ARBA00022833"/>
    </source>
</evidence>
<feature type="compositionally biased region" description="Low complexity" evidence="7">
    <location>
        <begin position="100"/>
        <end position="112"/>
    </location>
</feature>
<dbReference type="InterPro" id="IPR051089">
    <property type="entry name" value="prtT"/>
</dbReference>
<dbReference type="InterPro" id="IPR036864">
    <property type="entry name" value="Zn2-C6_fun-type_DNA-bd_sf"/>
</dbReference>
<keyword evidence="3" id="KW-0805">Transcription regulation</keyword>
<evidence type="ECO:0000256" key="6">
    <source>
        <dbReference type="ARBA" id="ARBA00023242"/>
    </source>
</evidence>
<evidence type="ECO:0000256" key="4">
    <source>
        <dbReference type="ARBA" id="ARBA00023125"/>
    </source>
</evidence>
<dbReference type="Pfam" id="PF00172">
    <property type="entry name" value="Zn_clus"/>
    <property type="match status" value="1"/>
</dbReference>
<dbReference type="AlphaFoldDB" id="A0A8H3P8W2"/>
<evidence type="ECO:0000256" key="5">
    <source>
        <dbReference type="ARBA" id="ARBA00023163"/>
    </source>
</evidence>
<dbReference type="Proteomes" id="UP000465221">
    <property type="component" value="Unassembled WGS sequence"/>
</dbReference>
<evidence type="ECO:0000259" key="8">
    <source>
        <dbReference type="PROSITE" id="PS50048"/>
    </source>
</evidence>
<keyword evidence="4" id="KW-0238">DNA-binding</keyword>
<dbReference type="GO" id="GO:0008270">
    <property type="term" value="F:zinc ion binding"/>
    <property type="evidence" value="ECO:0007669"/>
    <property type="project" value="InterPro"/>
</dbReference>
<gene>
    <name evidence="9" type="ORF">IFM46972_07306</name>
</gene>